<name>A0A5C5WFG6_9BACT</name>
<proteinExistence type="predicted"/>
<keyword evidence="1" id="KW-0472">Membrane</keyword>
<feature type="transmembrane region" description="Helical" evidence="1">
    <location>
        <begin position="46"/>
        <end position="68"/>
    </location>
</feature>
<dbReference type="GO" id="GO:0005886">
    <property type="term" value="C:plasma membrane"/>
    <property type="evidence" value="ECO:0007669"/>
    <property type="project" value="TreeGrafter"/>
</dbReference>
<evidence type="ECO:0000313" key="3">
    <source>
        <dbReference type="Proteomes" id="UP000318995"/>
    </source>
</evidence>
<reference evidence="2 3" key="1">
    <citation type="submission" date="2019-02" db="EMBL/GenBank/DDBJ databases">
        <title>Deep-cultivation of Planctomycetes and their phenomic and genomic characterization uncovers novel biology.</title>
        <authorList>
            <person name="Wiegand S."/>
            <person name="Jogler M."/>
            <person name="Boedeker C."/>
            <person name="Pinto D."/>
            <person name="Vollmers J."/>
            <person name="Rivas-Marin E."/>
            <person name="Kohn T."/>
            <person name="Peeters S.H."/>
            <person name="Heuer A."/>
            <person name="Rast P."/>
            <person name="Oberbeckmann S."/>
            <person name="Bunk B."/>
            <person name="Jeske O."/>
            <person name="Meyerdierks A."/>
            <person name="Storesund J.E."/>
            <person name="Kallscheuer N."/>
            <person name="Luecker S."/>
            <person name="Lage O.M."/>
            <person name="Pohl T."/>
            <person name="Merkel B.J."/>
            <person name="Hornburger P."/>
            <person name="Mueller R.-W."/>
            <person name="Bruemmer F."/>
            <person name="Labrenz M."/>
            <person name="Spormann A.M."/>
            <person name="Op Den Camp H."/>
            <person name="Overmann J."/>
            <person name="Amann R."/>
            <person name="Jetten M.S.M."/>
            <person name="Mascher T."/>
            <person name="Medema M.H."/>
            <person name="Devos D.P."/>
            <person name="Kaster A.-K."/>
            <person name="Ovreas L."/>
            <person name="Rohde M."/>
            <person name="Galperin M.Y."/>
            <person name="Jogler C."/>
        </authorList>
    </citation>
    <scope>NUCLEOTIDE SEQUENCE [LARGE SCALE GENOMIC DNA]</scope>
    <source>
        <strain evidence="2 3">Pla111</strain>
    </source>
</reference>
<dbReference type="PANTHER" id="PTHR35793:SF2">
    <property type="entry name" value="INNER MEMBRANE PROTEIN YJIG"/>
    <property type="match status" value="1"/>
</dbReference>
<evidence type="ECO:0000256" key="1">
    <source>
        <dbReference type="SAM" id="Phobius"/>
    </source>
</evidence>
<keyword evidence="3" id="KW-1185">Reference proteome</keyword>
<feature type="transmembrane region" description="Helical" evidence="1">
    <location>
        <begin position="170"/>
        <end position="190"/>
    </location>
</feature>
<dbReference type="RefSeq" id="WP_146571171.1">
    <property type="nucleotide sequence ID" value="NZ_SJPH01000001.1"/>
</dbReference>
<gene>
    <name evidence="2" type="primary">spmB</name>
    <name evidence="2" type="ORF">Pla111_06010</name>
</gene>
<dbReference type="Proteomes" id="UP000318995">
    <property type="component" value="Unassembled WGS sequence"/>
</dbReference>
<feature type="transmembrane region" description="Helical" evidence="1">
    <location>
        <begin position="12"/>
        <end position="34"/>
    </location>
</feature>
<comment type="caution">
    <text evidence="2">The sequence shown here is derived from an EMBL/GenBank/DDBJ whole genome shotgun (WGS) entry which is preliminary data.</text>
</comment>
<keyword evidence="1" id="KW-0812">Transmembrane</keyword>
<dbReference type="AlphaFoldDB" id="A0A5C5WFG6"/>
<dbReference type="PANTHER" id="PTHR35793">
    <property type="entry name" value="INNER MEMBRANE PROTEIN YJIG"/>
    <property type="match status" value="1"/>
</dbReference>
<sequence>MLDGFIGFTQALSQWMIPLVILGIVLAARWRGVLMYESFITGAKEGFNVVIMIIPYLVAILFVIKVFLASGLFEDVRWVAAKGLGTIGLEQAAESLELLPLALTRPLSGGAAQGVFVDLIQKPPAGRFGPDSYIGNTASLMMGSTETTFYVLSVYFGAIGIKRFRHTLPACLIADAAGMCSALFFGWLLFT</sequence>
<evidence type="ECO:0000313" key="2">
    <source>
        <dbReference type="EMBL" id="TWT48825.1"/>
    </source>
</evidence>
<dbReference type="OrthoDB" id="9805623at2"/>
<feature type="transmembrane region" description="Helical" evidence="1">
    <location>
        <begin position="138"/>
        <end position="158"/>
    </location>
</feature>
<dbReference type="InterPro" id="IPR052549">
    <property type="entry name" value="SpmB"/>
</dbReference>
<keyword evidence="1" id="KW-1133">Transmembrane helix</keyword>
<accession>A0A5C5WFG6</accession>
<organism evidence="2 3">
    <name type="scientific">Botrimarina hoheduenensis</name>
    <dbReference type="NCBI Taxonomy" id="2528000"/>
    <lineage>
        <taxon>Bacteria</taxon>
        <taxon>Pseudomonadati</taxon>
        <taxon>Planctomycetota</taxon>
        <taxon>Planctomycetia</taxon>
        <taxon>Pirellulales</taxon>
        <taxon>Lacipirellulaceae</taxon>
        <taxon>Botrimarina</taxon>
    </lineage>
</organism>
<dbReference type="EMBL" id="SJPH01000001">
    <property type="protein sequence ID" value="TWT48825.1"/>
    <property type="molecule type" value="Genomic_DNA"/>
</dbReference>
<protein>
    <submittedName>
        <fullName evidence="2">Spore maturation protein B</fullName>
    </submittedName>
</protein>